<keyword evidence="3" id="KW-0813">Transport</keyword>
<dbReference type="Pfam" id="PF06736">
    <property type="entry name" value="TMEM175"/>
    <property type="match status" value="1"/>
</dbReference>
<comment type="catalytic activity">
    <reaction evidence="12">
        <text>K(+)(in) = K(+)(out)</text>
        <dbReference type="Rhea" id="RHEA:29463"/>
        <dbReference type="ChEBI" id="CHEBI:29103"/>
    </reaction>
</comment>
<evidence type="ECO:0000256" key="12">
    <source>
        <dbReference type="ARBA" id="ARBA00034430"/>
    </source>
</evidence>
<sequence length="97" mass="10373">MRARKLRRYEERATDRMIFFSDAVVAIAITLLALELPVPEGRTVAEFGSAVGDDLDHYLAFLISFAVIGAAWGQHNGSSAGPNAPTRSCACSTRGGC</sequence>
<dbReference type="InterPro" id="IPR010617">
    <property type="entry name" value="TMEM175-like"/>
</dbReference>
<evidence type="ECO:0000256" key="2">
    <source>
        <dbReference type="ARBA" id="ARBA00006920"/>
    </source>
</evidence>
<accession>A0ABW2FN12</accession>
<evidence type="ECO:0000256" key="13">
    <source>
        <dbReference type="SAM" id="MobiDB-lite"/>
    </source>
</evidence>
<keyword evidence="8 14" id="KW-1133">Transmembrane helix</keyword>
<keyword evidence="9" id="KW-0406">Ion transport</keyword>
<protein>
    <submittedName>
        <fullName evidence="15">TMEM175 family protein</fullName>
    </submittedName>
</protein>
<evidence type="ECO:0000256" key="10">
    <source>
        <dbReference type="ARBA" id="ARBA00023136"/>
    </source>
</evidence>
<comment type="caution">
    <text evidence="15">The sequence shown here is derived from an EMBL/GenBank/DDBJ whole genome shotgun (WGS) entry which is preliminary data.</text>
</comment>
<name>A0ABW2FN12_9ACTN</name>
<evidence type="ECO:0000256" key="11">
    <source>
        <dbReference type="ARBA" id="ARBA00023303"/>
    </source>
</evidence>
<evidence type="ECO:0000256" key="4">
    <source>
        <dbReference type="ARBA" id="ARBA00022538"/>
    </source>
</evidence>
<keyword evidence="16" id="KW-1185">Reference proteome</keyword>
<comment type="similarity">
    <text evidence="2">Belongs to the TMEM175 family.</text>
</comment>
<evidence type="ECO:0000256" key="1">
    <source>
        <dbReference type="ARBA" id="ARBA00004141"/>
    </source>
</evidence>
<keyword evidence="5 14" id="KW-0812">Transmembrane</keyword>
<keyword evidence="6" id="KW-0631">Potassium channel</keyword>
<organism evidence="15 16">
    <name type="scientific">Kitasatospora paranensis</name>
    <dbReference type="NCBI Taxonomy" id="258053"/>
    <lineage>
        <taxon>Bacteria</taxon>
        <taxon>Bacillati</taxon>
        <taxon>Actinomycetota</taxon>
        <taxon>Actinomycetes</taxon>
        <taxon>Kitasatosporales</taxon>
        <taxon>Streptomycetaceae</taxon>
        <taxon>Kitasatospora</taxon>
    </lineage>
</organism>
<feature type="transmembrane region" description="Helical" evidence="14">
    <location>
        <begin position="58"/>
        <end position="73"/>
    </location>
</feature>
<proteinExistence type="inferred from homology"/>
<keyword evidence="4" id="KW-0633">Potassium transport</keyword>
<evidence type="ECO:0000313" key="16">
    <source>
        <dbReference type="Proteomes" id="UP001596435"/>
    </source>
</evidence>
<keyword evidence="7" id="KW-0630">Potassium</keyword>
<keyword evidence="11" id="KW-0407">Ion channel</keyword>
<evidence type="ECO:0000256" key="7">
    <source>
        <dbReference type="ARBA" id="ARBA00022958"/>
    </source>
</evidence>
<dbReference type="Proteomes" id="UP001596435">
    <property type="component" value="Unassembled WGS sequence"/>
</dbReference>
<evidence type="ECO:0000256" key="14">
    <source>
        <dbReference type="SAM" id="Phobius"/>
    </source>
</evidence>
<comment type="subcellular location">
    <subcellularLocation>
        <location evidence="1">Membrane</location>
        <topology evidence="1">Multi-pass membrane protein</topology>
    </subcellularLocation>
</comment>
<feature type="transmembrane region" description="Helical" evidence="14">
    <location>
        <begin position="20"/>
        <end position="38"/>
    </location>
</feature>
<feature type="region of interest" description="Disordered" evidence="13">
    <location>
        <begin position="76"/>
        <end position="97"/>
    </location>
</feature>
<feature type="compositionally biased region" description="Polar residues" evidence="13">
    <location>
        <begin position="76"/>
        <end position="91"/>
    </location>
</feature>
<keyword evidence="10 14" id="KW-0472">Membrane</keyword>
<gene>
    <name evidence="15" type="ORF">ACFQMG_03560</name>
</gene>
<evidence type="ECO:0000256" key="8">
    <source>
        <dbReference type="ARBA" id="ARBA00022989"/>
    </source>
</evidence>
<evidence type="ECO:0000313" key="15">
    <source>
        <dbReference type="EMBL" id="MFC7178640.1"/>
    </source>
</evidence>
<dbReference type="RefSeq" id="WP_345709308.1">
    <property type="nucleotide sequence ID" value="NZ_BAABKV010000001.1"/>
</dbReference>
<evidence type="ECO:0000256" key="6">
    <source>
        <dbReference type="ARBA" id="ARBA00022826"/>
    </source>
</evidence>
<evidence type="ECO:0000256" key="5">
    <source>
        <dbReference type="ARBA" id="ARBA00022692"/>
    </source>
</evidence>
<reference evidence="16" key="1">
    <citation type="journal article" date="2019" name="Int. J. Syst. Evol. Microbiol.">
        <title>The Global Catalogue of Microorganisms (GCM) 10K type strain sequencing project: providing services to taxonomists for standard genome sequencing and annotation.</title>
        <authorList>
            <consortium name="The Broad Institute Genomics Platform"/>
            <consortium name="The Broad Institute Genome Sequencing Center for Infectious Disease"/>
            <person name="Wu L."/>
            <person name="Ma J."/>
        </authorList>
    </citation>
    <scope>NUCLEOTIDE SEQUENCE [LARGE SCALE GENOMIC DNA]</scope>
    <source>
        <strain evidence="16">CGMCC 1.12859</strain>
    </source>
</reference>
<evidence type="ECO:0000256" key="9">
    <source>
        <dbReference type="ARBA" id="ARBA00023065"/>
    </source>
</evidence>
<dbReference type="EMBL" id="JBHTAJ010000005">
    <property type="protein sequence ID" value="MFC7178640.1"/>
    <property type="molecule type" value="Genomic_DNA"/>
</dbReference>
<evidence type="ECO:0000256" key="3">
    <source>
        <dbReference type="ARBA" id="ARBA00022448"/>
    </source>
</evidence>